<protein>
    <submittedName>
        <fullName evidence="1">Uncharacterized protein</fullName>
    </submittedName>
</protein>
<evidence type="ECO:0000313" key="1">
    <source>
        <dbReference type="EMBL" id="CAK9214279.1"/>
    </source>
</evidence>
<sequence>MEYQSRLAASKTSLAFQPFCSNDHLNGTEDDDLLKVDDIVLQVLQKKPVEATMVVRLEVVDDPSIAWLDLRSCVWGQVEDYGISQLDVVGKLIKGDVATEVIHDEEDLAP</sequence>
<accession>A0ABP0UAL3</accession>
<organism evidence="1 2">
    <name type="scientific">Sphagnum troendelagicum</name>
    <dbReference type="NCBI Taxonomy" id="128251"/>
    <lineage>
        <taxon>Eukaryota</taxon>
        <taxon>Viridiplantae</taxon>
        <taxon>Streptophyta</taxon>
        <taxon>Embryophyta</taxon>
        <taxon>Bryophyta</taxon>
        <taxon>Sphagnophytina</taxon>
        <taxon>Sphagnopsida</taxon>
        <taxon>Sphagnales</taxon>
        <taxon>Sphagnaceae</taxon>
        <taxon>Sphagnum</taxon>
    </lineage>
</organism>
<gene>
    <name evidence="1" type="ORF">CSSPTR1EN2_LOCUS12152</name>
</gene>
<dbReference type="EMBL" id="OZ019894">
    <property type="protein sequence ID" value="CAK9214279.1"/>
    <property type="molecule type" value="Genomic_DNA"/>
</dbReference>
<dbReference type="Proteomes" id="UP001497512">
    <property type="component" value="Chromosome 2"/>
</dbReference>
<evidence type="ECO:0000313" key="2">
    <source>
        <dbReference type="Proteomes" id="UP001497512"/>
    </source>
</evidence>
<proteinExistence type="predicted"/>
<keyword evidence="2" id="KW-1185">Reference proteome</keyword>
<name>A0ABP0UAL3_9BRYO</name>
<reference evidence="1" key="1">
    <citation type="submission" date="2024-02" db="EMBL/GenBank/DDBJ databases">
        <authorList>
            <consortium name="ELIXIR-Norway"/>
            <consortium name="Elixir Norway"/>
        </authorList>
    </citation>
    <scope>NUCLEOTIDE SEQUENCE</scope>
</reference>